<organism evidence="2">
    <name type="scientific">Stutzerimonas stutzeri</name>
    <name type="common">Pseudomonas stutzeri</name>
    <dbReference type="NCBI Taxonomy" id="316"/>
    <lineage>
        <taxon>Bacteria</taxon>
        <taxon>Pseudomonadati</taxon>
        <taxon>Pseudomonadota</taxon>
        <taxon>Gammaproteobacteria</taxon>
        <taxon>Pseudomonadales</taxon>
        <taxon>Pseudomonadaceae</taxon>
        <taxon>Stutzerimonas</taxon>
    </lineage>
</organism>
<dbReference type="EMBL" id="AY129392">
    <property type="protein sequence ID" value="AAN16060.1"/>
    <property type="molecule type" value="Genomic_DNA"/>
</dbReference>
<name>Q8GEC6_STUST</name>
<accession>Q8GEC6</accession>
<evidence type="ECO:0000313" key="2">
    <source>
        <dbReference type="EMBL" id="AAN16060.1"/>
    </source>
</evidence>
<dbReference type="AlphaFoldDB" id="Q8GEC6"/>
<keyword evidence="1" id="KW-1133">Transmembrane helix</keyword>
<feature type="transmembrane region" description="Helical" evidence="1">
    <location>
        <begin position="44"/>
        <end position="64"/>
    </location>
</feature>
<sequence length="207" mass="22954">MSKIIFVLLAGIALIVGVSGAYYSYVGTGLPLSTNSEAWAQFGSYFGGVAGALLSFTSILLLVYTVHLQSGQLAEAQHETLKRDLLAHVTKAEHEVNHWLERRLAARSAEGVTVEFGDVVWGILDPTYINPKEFKKATVRLHELVCLYCESLALYRDNIDSSFIFKYHKQKAQTLLSFLTQHQGALGQMAGPSLKFRQMHLNGEHEA</sequence>
<keyword evidence="1" id="KW-0472">Membrane</keyword>
<evidence type="ECO:0000256" key="1">
    <source>
        <dbReference type="SAM" id="Phobius"/>
    </source>
</evidence>
<protein>
    <submittedName>
        <fullName evidence="2">ORF208</fullName>
    </submittedName>
</protein>
<reference evidence="2" key="1">
    <citation type="journal article" date="2003" name="J. Bacteriol.">
        <title>Recombination activity of a distinctive integron-gene cassette system associated with Pseudomonas stutzeri populations in soil.</title>
        <authorList>
            <person name="Holmes A.J."/>
            <person name="Holley M.P."/>
            <person name="Mahon A."/>
            <person name="Nield B."/>
            <person name="Gillings M."/>
            <person name="Stokes H.W."/>
        </authorList>
    </citation>
    <scope>NUCLEOTIDE SEQUENCE</scope>
    <source>
        <strain evidence="2">Q</strain>
    </source>
</reference>
<proteinExistence type="predicted"/>
<keyword evidence="1" id="KW-0812">Transmembrane</keyword>
<gene>
    <name evidence="2" type="primary">orf208</name>
</gene>